<accession>A0A956NI84</accession>
<keyword evidence="3" id="KW-0378">Hydrolase</keyword>
<dbReference type="InterPro" id="IPR005135">
    <property type="entry name" value="Endo/exonuclease/phosphatase"/>
</dbReference>
<dbReference type="GO" id="GO:0000175">
    <property type="term" value="F:3'-5'-RNA exonuclease activity"/>
    <property type="evidence" value="ECO:0007669"/>
    <property type="project" value="TreeGrafter"/>
</dbReference>
<dbReference type="Gene3D" id="3.60.10.10">
    <property type="entry name" value="Endonuclease/exonuclease/phosphatase"/>
    <property type="match status" value="1"/>
</dbReference>
<dbReference type="CDD" id="cd09083">
    <property type="entry name" value="EEP-1"/>
    <property type="match status" value="1"/>
</dbReference>
<dbReference type="InterPro" id="IPR050410">
    <property type="entry name" value="CCR4/nocturin_mRNA_transcr"/>
</dbReference>
<reference evidence="3" key="2">
    <citation type="journal article" date="2021" name="Microbiome">
        <title>Successional dynamics and alternative stable states in a saline activated sludge microbial community over 9 years.</title>
        <authorList>
            <person name="Wang Y."/>
            <person name="Ye J."/>
            <person name="Ju F."/>
            <person name="Liu L."/>
            <person name="Boyd J.A."/>
            <person name="Deng Y."/>
            <person name="Parks D.H."/>
            <person name="Jiang X."/>
            <person name="Yin X."/>
            <person name="Woodcroft B.J."/>
            <person name="Tyson G.W."/>
            <person name="Hugenholtz P."/>
            <person name="Polz M.F."/>
            <person name="Zhang T."/>
        </authorList>
    </citation>
    <scope>NUCLEOTIDE SEQUENCE</scope>
    <source>
        <strain evidence="3">HKST-UBA02</strain>
    </source>
</reference>
<comment type="caution">
    <text evidence="3">The sequence shown here is derived from an EMBL/GenBank/DDBJ whole genome shotgun (WGS) entry which is preliminary data.</text>
</comment>
<dbReference type="PANTHER" id="PTHR12121:SF36">
    <property type="entry name" value="ENDONUCLEASE_EXONUCLEASE_PHOSPHATASE DOMAIN-CONTAINING PROTEIN"/>
    <property type="match status" value="1"/>
</dbReference>
<keyword evidence="3" id="KW-0255">Endonuclease</keyword>
<dbReference type="Pfam" id="PF03372">
    <property type="entry name" value="Exo_endo_phos"/>
    <property type="match status" value="1"/>
</dbReference>
<proteinExistence type="predicted"/>
<dbReference type="SUPFAM" id="SSF56219">
    <property type="entry name" value="DNase I-like"/>
    <property type="match status" value="1"/>
</dbReference>
<gene>
    <name evidence="3" type="ORF">KDA27_25510</name>
</gene>
<evidence type="ECO:0000313" key="4">
    <source>
        <dbReference type="Proteomes" id="UP000739538"/>
    </source>
</evidence>
<dbReference type="InterPro" id="IPR036691">
    <property type="entry name" value="Endo/exonu/phosph_ase_sf"/>
</dbReference>
<sequence length="285" mass="31916">MSTIRSILMHVVLLVLTFASAQAQDVRVMSYNIRYGTADDGDNSWSNRRELMIDQLRQQSPGVLGLQEALRFQIDEIRSALPQYGEVGIGRDGETAGEYSCILYDEREYDLLESGTFWLSDTPEKRSQDWGSACVRICTWARLEDRETGMTFYHYNTHLDHQSAEARLNGVRLITKRIAERKPGAPFVLTGDFNAAENSPPLQYLKGENDGAKTPVPMVDTFRGLHSNAEEVGTFNSFRGEKSGAKIDYIMVAPGTKVLAADIDFFLPEGRSVSDHFAVTASIRF</sequence>
<protein>
    <submittedName>
        <fullName evidence="3">Endonuclease/exonuclease/phosphatase family protein</fullName>
    </submittedName>
</protein>
<name>A0A956NI84_UNCEI</name>
<keyword evidence="1" id="KW-0732">Signal</keyword>
<reference evidence="3" key="1">
    <citation type="submission" date="2020-04" db="EMBL/GenBank/DDBJ databases">
        <authorList>
            <person name="Zhang T."/>
        </authorList>
    </citation>
    <scope>NUCLEOTIDE SEQUENCE</scope>
    <source>
        <strain evidence="3">HKST-UBA02</strain>
    </source>
</reference>
<keyword evidence="3" id="KW-0540">Nuclease</keyword>
<feature type="signal peptide" evidence="1">
    <location>
        <begin position="1"/>
        <end position="23"/>
    </location>
</feature>
<evidence type="ECO:0000256" key="1">
    <source>
        <dbReference type="SAM" id="SignalP"/>
    </source>
</evidence>
<evidence type="ECO:0000259" key="2">
    <source>
        <dbReference type="Pfam" id="PF03372"/>
    </source>
</evidence>
<evidence type="ECO:0000313" key="3">
    <source>
        <dbReference type="EMBL" id="MCA9759177.1"/>
    </source>
</evidence>
<dbReference type="Proteomes" id="UP000739538">
    <property type="component" value="Unassembled WGS sequence"/>
</dbReference>
<feature type="chain" id="PRO_5037814240" evidence="1">
    <location>
        <begin position="24"/>
        <end position="285"/>
    </location>
</feature>
<organism evidence="3 4">
    <name type="scientific">Eiseniibacteriota bacterium</name>
    <dbReference type="NCBI Taxonomy" id="2212470"/>
    <lineage>
        <taxon>Bacteria</taxon>
        <taxon>Candidatus Eiseniibacteriota</taxon>
    </lineage>
</organism>
<dbReference type="GO" id="GO:0004519">
    <property type="term" value="F:endonuclease activity"/>
    <property type="evidence" value="ECO:0007669"/>
    <property type="project" value="UniProtKB-KW"/>
</dbReference>
<dbReference type="AlphaFoldDB" id="A0A956NI84"/>
<dbReference type="PANTHER" id="PTHR12121">
    <property type="entry name" value="CARBON CATABOLITE REPRESSOR PROTEIN 4"/>
    <property type="match status" value="1"/>
</dbReference>
<dbReference type="EMBL" id="JAGQHS010000279">
    <property type="protein sequence ID" value="MCA9759177.1"/>
    <property type="molecule type" value="Genomic_DNA"/>
</dbReference>
<feature type="domain" description="Endonuclease/exonuclease/phosphatase" evidence="2">
    <location>
        <begin position="29"/>
        <end position="276"/>
    </location>
</feature>